<keyword evidence="2" id="KW-1185">Reference proteome</keyword>
<dbReference type="Proteomes" id="UP001055072">
    <property type="component" value="Unassembled WGS sequence"/>
</dbReference>
<reference evidence="1" key="1">
    <citation type="journal article" date="2021" name="Environ. Microbiol.">
        <title>Gene family expansions and transcriptome signatures uncover fungal adaptations to wood decay.</title>
        <authorList>
            <person name="Hage H."/>
            <person name="Miyauchi S."/>
            <person name="Viragh M."/>
            <person name="Drula E."/>
            <person name="Min B."/>
            <person name="Chaduli D."/>
            <person name="Navarro D."/>
            <person name="Favel A."/>
            <person name="Norest M."/>
            <person name="Lesage-Meessen L."/>
            <person name="Balint B."/>
            <person name="Merenyi Z."/>
            <person name="de Eugenio L."/>
            <person name="Morin E."/>
            <person name="Martinez A.T."/>
            <person name="Baldrian P."/>
            <person name="Stursova M."/>
            <person name="Martinez M.J."/>
            <person name="Novotny C."/>
            <person name="Magnuson J.K."/>
            <person name="Spatafora J.W."/>
            <person name="Maurice S."/>
            <person name="Pangilinan J."/>
            <person name="Andreopoulos W."/>
            <person name="LaButti K."/>
            <person name="Hundley H."/>
            <person name="Na H."/>
            <person name="Kuo A."/>
            <person name="Barry K."/>
            <person name="Lipzen A."/>
            <person name="Henrissat B."/>
            <person name="Riley R."/>
            <person name="Ahrendt S."/>
            <person name="Nagy L.G."/>
            <person name="Grigoriev I.V."/>
            <person name="Martin F."/>
            <person name="Rosso M.N."/>
        </authorList>
    </citation>
    <scope>NUCLEOTIDE SEQUENCE</scope>
    <source>
        <strain evidence="1">CBS 384.51</strain>
    </source>
</reference>
<sequence>MSTPHYQMSAAWDEQRVAPQLEQEYELGSSMYGVIQHGPAPQQALGRQQQSLHNSVFNGFDSSYQQNLQQQFNFNLQQSLGQGQQNHTAAQTGQAYYQPTISGPSSSSQQQNQPQQYRQPSLYQGRSPAIGGSISAFQDSPVFPQFPQQGVNGPSGYGSSPQQFPQSFSPEVGIPNQNALQHPYLSGTDRQAEMYSGPSFKRPRTMDDRFDFDQDDSSDREAGPAPDVVKAKAYVYAL</sequence>
<gene>
    <name evidence="1" type="ORF">BDY19DRAFT_697931</name>
</gene>
<proteinExistence type="predicted"/>
<name>A0ACB8UAA9_9APHY</name>
<evidence type="ECO:0000313" key="2">
    <source>
        <dbReference type="Proteomes" id="UP001055072"/>
    </source>
</evidence>
<accession>A0ACB8UAA9</accession>
<evidence type="ECO:0000313" key="1">
    <source>
        <dbReference type="EMBL" id="KAI0091327.1"/>
    </source>
</evidence>
<dbReference type="EMBL" id="MU274906">
    <property type="protein sequence ID" value="KAI0091327.1"/>
    <property type="molecule type" value="Genomic_DNA"/>
</dbReference>
<organism evidence="1 2">
    <name type="scientific">Irpex rosettiformis</name>
    <dbReference type="NCBI Taxonomy" id="378272"/>
    <lineage>
        <taxon>Eukaryota</taxon>
        <taxon>Fungi</taxon>
        <taxon>Dikarya</taxon>
        <taxon>Basidiomycota</taxon>
        <taxon>Agaricomycotina</taxon>
        <taxon>Agaricomycetes</taxon>
        <taxon>Polyporales</taxon>
        <taxon>Irpicaceae</taxon>
        <taxon>Irpex</taxon>
    </lineage>
</organism>
<comment type="caution">
    <text evidence="1">The sequence shown here is derived from an EMBL/GenBank/DDBJ whole genome shotgun (WGS) entry which is preliminary data.</text>
</comment>
<protein>
    <submittedName>
        <fullName evidence="1">Uncharacterized protein</fullName>
    </submittedName>
</protein>